<dbReference type="AlphaFoldDB" id="A0A317PYW6"/>
<dbReference type="EMBL" id="QGTT01000024">
    <property type="protein sequence ID" value="PWW07912.1"/>
    <property type="molecule type" value="Genomic_DNA"/>
</dbReference>
<protein>
    <submittedName>
        <fullName evidence="1">Uncharacterized protein</fullName>
    </submittedName>
</protein>
<name>A0A317PYW6_9GAMM</name>
<evidence type="ECO:0000313" key="1">
    <source>
        <dbReference type="EMBL" id="PWW07912.1"/>
    </source>
</evidence>
<dbReference type="RefSeq" id="WP_110076907.1">
    <property type="nucleotide sequence ID" value="NZ_QGTT01000024.1"/>
</dbReference>
<dbReference type="Proteomes" id="UP000246964">
    <property type="component" value="Unassembled WGS sequence"/>
</dbReference>
<keyword evidence="2" id="KW-1185">Reference proteome</keyword>
<proteinExistence type="predicted"/>
<comment type="caution">
    <text evidence="1">The sequence shown here is derived from an EMBL/GenBank/DDBJ whole genome shotgun (WGS) entry which is preliminary data.</text>
</comment>
<reference evidence="1 2" key="1">
    <citation type="submission" date="2018-05" db="EMBL/GenBank/DDBJ databases">
        <title>Freshwater and sediment microbial communities from various areas in North America, analyzing microbe dynamics in response to fracking.</title>
        <authorList>
            <person name="Lamendella R."/>
        </authorList>
    </citation>
    <scope>NUCLEOTIDE SEQUENCE [LARGE SCALE GENOMIC DNA]</scope>
    <source>
        <strain evidence="1 2">125B1</strain>
    </source>
</reference>
<accession>A0A317PYW6</accession>
<gene>
    <name evidence="1" type="ORF">DET45_12417</name>
</gene>
<organism evidence="1 2">
    <name type="scientific">Pseudidiomarina maritima</name>
    <dbReference type="NCBI Taxonomy" id="519453"/>
    <lineage>
        <taxon>Bacteria</taxon>
        <taxon>Pseudomonadati</taxon>
        <taxon>Pseudomonadota</taxon>
        <taxon>Gammaproteobacteria</taxon>
        <taxon>Alteromonadales</taxon>
        <taxon>Idiomarinaceae</taxon>
        <taxon>Pseudidiomarina</taxon>
    </lineage>
</organism>
<sequence length="94" mass="10520">MSYKPFTVKLDAFPQIFGFMELRSHIIMNVELKNKAIKMMDNCFVRAKTTIDVVTPEDWIFITTGMLKSNSDKYAPSPVAAASIALRMGRSVSG</sequence>
<evidence type="ECO:0000313" key="2">
    <source>
        <dbReference type="Proteomes" id="UP000246964"/>
    </source>
</evidence>